<proteinExistence type="predicted"/>
<feature type="signal peptide" evidence="1">
    <location>
        <begin position="1"/>
        <end position="29"/>
    </location>
</feature>
<evidence type="ECO:0000313" key="3">
    <source>
        <dbReference type="Proteomes" id="UP000190989"/>
    </source>
</evidence>
<dbReference type="Proteomes" id="UP000190989">
    <property type="component" value="Unassembled WGS sequence"/>
</dbReference>
<dbReference type="RefSeq" id="WP_054944549.1">
    <property type="nucleotide sequence ID" value="NZ_FVZE01000003.1"/>
</dbReference>
<keyword evidence="1" id="KW-0732">Signal</keyword>
<evidence type="ECO:0000313" key="2">
    <source>
        <dbReference type="EMBL" id="SLK00410.1"/>
    </source>
</evidence>
<protein>
    <submittedName>
        <fullName evidence="2">Uncharacterized protein</fullName>
    </submittedName>
</protein>
<keyword evidence="3" id="KW-1185">Reference proteome</keyword>
<name>A0A1U6HXB7_9SPHN</name>
<dbReference type="AlphaFoldDB" id="A0A1U6HXB7"/>
<organism evidence="2 3">
    <name type="scientific">Novosphingobium mathurense</name>
    <dbReference type="NCBI Taxonomy" id="428990"/>
    <lineage>
        <taxon>Bacteria</taxon>
        <taxon>Pseudomonadati</taxon>
        <taxon>Pseudomonadota</taxon>
        <taxon>Alphaproteobacteria</taxon>
        <taxon>Sphingomonadales</taxon>
        <taxon>Sphingomonadaceae</taxon>
        <taxon>Novosphingobium</taxon>
    </lineage>
</organism>
<sequence>MKISAFPAMFAASLLVAAPAALIPGAAYAHGSMKPQHGGMVQMSGETLFELVKGAKGVDVYISEEDEPLPASDFSAKLIVTSASGAKSTSAMSAVKGNQFAAPGVKLQAGSKVVVSMVNKSSGAKTFASFKI</sequence>
<dbReference type="EMBL" id="FVZE01000003">
    <property type="protein sequence ID" value="SLK00410.1"/>
    <property type="molecule type" value="Genomic_DNA"/>
</dbReference>
<dbReference type="STRING" id="428990.SAMN06295987_103284"/>
<reference evidence="3" key="1">
    <citation type="submission" date="2017-02" db="EMBL/GenBank/DDBJ databases">
        <authorList>
            <person name="Varghese N."/>
            <person name="Submissions S."/>
        </authorList>
    </citation>
    <scope>NUCLEOTIDE SEQUENCE [LARGE SCALE GENOMIC DNA]</scope>
    <source>
        <strain evidence="3">SM117</strain>
    </source>
</reference>
<gene>
    <name evidence="2" type="ORF">SAMN06295987_103284</name>
</gene>
<feature type="chain" id="PRO_5010566546" evidence="1">
    <location>
        <begin position="30"/>
        <end position="132"/>
    </location>
</feature>
<evidence type="ECO:0000256" key="1">
    <source>
        <dbReference type="SAM" id="SignalP"/>
    </source>
</evidence>
<accession>A0A1U6HXB7</accession>